<dbReference type="InterPro" id="IPR009057">
    <property type="entry name" value="Homeodomain-like_sf"/>
</dbReference>
<evidence type="ECO:0000259" key="3">
    <source>
        <dbReference type="PROSITE" id="PS50977"/>
    </source>
</evidence>
<dbReference type="Pfam" id="PF00440">
    <property type="entry name" value="TetR_N"/>
    <property type="match status" value="1"/>
</dbReference>
<dbReference type="Proteomes" id="UP000621210">
    <property type="component" value="Unassembled WGS sequence"/>
</dbReference>
<dbReference type="InterPro" id="IPR050109">
    <property type="entry name" value="HTH-type_TetR-like_transc_reg"/>
</dbReference>
<feature type="domain" description="HTH tetR-type" evidence="3">
    <location>
        <begin position="16"/>
        <end position="76"/>
    </location>
</feature>
<dbReference type="InterPro" id="IPR041483">
    <property type="entry name" value="TetR_C_34"/>
</dbReference>
<reference evidence="4" key="2">
    <citation type="submission" date="2020-09" db="EMBL/GenBank/DDBJ databases">
        <authorList>
            <person name="Luo X."/>
        </authorList>
    </citation>
    <scope>NUCLEOTIDE SEQUENCE</scope>
    <source>
        <strain evidence="4">TRM S81-3</strain>
    </source>
</reference>
<dbReference type="PANTHER" id="PTHR30055">
    <property type="entry name" value="HTH-TYPE TRANSCRIPTIONAL REGULATOR RUTR"/>
    <property type="match status" value="1"/>
</dbReference>
<dbReference type="EMBL" id="JACVQF010000187">
    <property type="protein sequence ID" value="MBD0420306.1"/>
    <property type="molecule type" value="Genomic_DNA"/>
</dbReference>
<organism evidence="4 5">
    <name type="scientific">Streptomyces griseicoloratus</name>
    <dbReference type="NCBI Taxonomy" id="2752516"/>
    <lineage>
        <taxon>Bacteria</taxon>
        <taxon>Bacillati</taxon>
        <taxon>Actinomycetota</taxon>
        <taxon>Actinomycetes</taxon>
        <taxon>Kitasatosporales</taxon>
        <taxon>Streptomycetaceae</taxon>
        <taxon>Streptomyces</taxon>
    </lineage>
</organism>
<sequence length="221" mass="24025">MSQPAFQRARSAEAKQAREVAILDAARALGRGRGIREVTLTDIATEVGMHKSALLRYFETREQIFLELTAEGWREWSASLRADLEARAEATPADVAEVFAATLAARPLFCDLLAQAPLNLERNVSLEAARAFKLVTLHEVALIGGELSRLLGLTEQQVLDMIATATGMAGALWQMASPGPRLRELYTSDPRLGHAIVEVEPRLRRILTAFLTGTGVGVPAP</sequence>
<keyword evidence="1 2" id="KW-0238">DNA-binding</keyword>
<dbReference type="GO" id="GO:0000976">
    <property type="term" value="F:transcription cis-regulatory region binding"/>
    <property type="evidence" value="ECO:0007669"/>
    <property type="project" value="TreeGrafter"/>
</dbReference>
<dbReference type="SUPFAM" id="SSF46689">
    <property type="entry name" value="Homeodomain-like"/>
    <property type="match status" value="1"/>
</dbReference>
<dbReference type="RefSeq" id="WP_188181301.1">
    <property type="nucleotide sequence ID" value="NZ_JACVQF010000187.1"/>
</dbReference>
<dbReference type="Pfam" id="PF17929">
    <property type="entry name" value="TetR_C_34"/>
    <property type="match status" value="1"/>
</dbReference>
<accession>A0A926L4L2</accession>
<dbReference type="Gene3D" id="1.10.357.10">
    <property type="entry name" value="Tetracycline Repressor, domain 2"/>
    <property type="match status" value="1"/>
</dbReference>
<comment type="caution">
    <text evidence="4">The sequence shown here is derived from an EMBL/GenBank/DDBJ whole genome shotgun (WGS) entry which is preliminary data.</text>
</comment>
<proteinExistence type="predicted"/>
<feature type="DNA-binding region" description="H-T-H motif" evidence="2">
    <location>
        <begin position="39"/>
        <end position="58"/>
    </location>
</feature>
<dbReference type="InterPro" id="IPR001647">
    <property type="entry name" value="HTH_TetR"/>
</dbReference>
<evidence type="ECO:0000313" key="5">
    <source>
        <dbReference type="Proteomes" id="UP000621210"/>
    </source>
</evidence>
<protein>
    <submittedName>
        <fullName evidence="4">TetR family transcriptional regulator</fullName>
    </submittedName>
</protein>
<evidence type="ECO:0000313" key="4">
    <source>
        <dbReference type="EMBL" id="MBD0420306.1"/>
    </source>
</evidence>
<keyword evidence="5" id="KW-1185">Reference proteome</keyword>
<gene>
    <name evidence="4" type="ORF">H0H10_14330</name>
</gene>
<dbReference type="AlphaFoldDB" id="A0A926L4L2"/>
<dbReference type="PROSITE" id="PS50977">
    <property type="entry name" value="HTH_TETR_2"/>
    <property type="match status" value="1"/>
</dbReference>
<reference evidence="4" key="1">
    <citation type="submission" date="2020-09" db="EMBL/GenBank/DDBJ databases">
        <title>Streptomyces grisecoloratus sp. nov., isolated from cotton soil.</title>
        <authorList>
            <person name="Xing L."/>
        </authorList>
    </citation>
    <scope>NUCLEOTIDE SEQUENCE</scope>
    <source>
        <strain evidence="4">TRM S81-3</strain>
    </source>
</reference>
<evidence type="ECO:0000256" key="1">
    <source>
        <dbReference type="ARBA" id="ARBA00023125"/>
    </source>
</evidence>
<name>A0A926L4L2_9ACTN</name>
<evidence type="ECO:0000256" key="2">
    <source>
        <dbReference type="PROSITE-ProRule" id="PRU00335"/>
    </source>
</evidence>
<dbReference type="GO" id="GO:0003700">
    <property type="term" value="F:DNA-binding transcription factor activity"/>
    <property type="evidence" value="ECO:0007669"/>
    <property type="project" value="TreeGrafter"/>
</dbReference>
<dbReference type="PANTHER" id="PTHR30055:SF178">
    <property type="entry name" value="POSSIBLE TRANSCRIPTIONAL REGULATORY PROTEIN"/>
    <property type="match status" value="1"/>
</dbReference>